<dbReference type="SUPFAM" id="SSF53335">
    <property type="entry name" value="S-adenosyl-L-methionine-dependent methyltransferases"/>
    <property type="match status" value="1"/>
</dbReference>
<dbReference type="SUPFAM" id="SSF103481">
    <property type="entry name" value="Multidrug resistance efflux transporter EmrE"/>
    <property type="match status" value="1"/>
</dbReference>
<sequence length="849" mass="92356">MERGNGGSGRPPSPPPAAAERMAAWRDGAVTYFHLLFYIAISGGQIFFNKASHAAPHLPPGLLPPPLRSSPAGLNPDEGSNALQLGGISGGSLGANYPTLLDRLHLDNLGLILKRDQLPLSCGTNSVAHGLLVCSMLRNYKGFQAIGVIPRFHLLPWVFCTSGHALTLSFYIDDISQIIKIEEGMTTDIYISSVIPIGAMFAMTLWLGNSAYLYISVAFAQMLKAIMPVAVFLLGAAFGLEEMSYKMLSIMSVISVGVIVASVGEITISWVGVVYQMGGVVAEALRLIFIEMFLKKKGVKLNLISMMYYVSPCSAVCLFIPWLFLEKPKMDDSISWNFPPFTLFLNCLCTFVLNMSVFLVISRTSALTARVTGVVRDWSVVLLSAAIFTDTQLTFINIIGYAIAIAGVVAYNNHKLSVKPQANPQQGDENKFLLGEIDPERMEEPDCPEGSASDRGGERQAASLPLPASFLEFLSENGLDPAVYSMAATIPRYIRLKPGMESQIAEIEAELKCGLEKVSWLPGFYAIPPEIQIAGSTAYQQGKIYGIDAASGAAILALDVRPGDHVLDLCAAPGAKLCMLADTLGTTGSLTGVDVAKHRLAACRTMLQKYCLGDRTRLFVADGTLFSILPVNSRMRRLEVSIGVEENGSTFPEWTSRRSWKDRQKTKKANANGPQHLLATSEPELIYYGKHSGLVGLCKSDVFCPSVDDEACASGYDKVLVDAECTHDGSIKHIQKFEFWGWKTLDSRVLDAERTENLLQLQLHLLTNGFKLLKTGGSLVYSTYSLTVAQNESVVQQFLSTHPSADLQKIDLADNWPCRSGGIPKTLRFDPTVSQTSGLFVGKFSKLPT</sequence>
<dbReference type="AlphaFoldDB" id="A0A811R930"/>
<feature type="binding site" evidence="6">
    <location>
        <position position="594"/>
    </location>
    <ligand>
        <name>S-adenosyl-L-methionine</name>
        <dbReference type="ChEBI" id="CHEBI:59789"/>
    </ligand>
</feature>
<comment type="caution">
    <text evidence="6">Lacks conserved residue(s) required for the propagation of feature annotation.</text>
</comment>
<evidence type="ECO:0000256" key="1">
    <source>
        <dbReference type="ARBA" id="ARBA00004141"/>
    </source>
</evidence>
<dbReference type="InterPro" id="IPR029063">
    <property type="entry name" value="SAM-dependent_MTases_sf"/>
</dbReference>
<dbReference type="PROSITE" id="PS51686">
    <property type="entry name" value="SAM_MT_RSMB_NOP"/>
    <property type="match status" value="1"/>
</dbReference>
<keyword evidence="3 6" id="KW-0808">Transferase</keyword>
<gene>
    <name evidence="10" type="ORF">NCGR_LOCUS49841</name>
</gene>
<keyword evidence="4 6" id="KW-0949">S-adenosyl-L-methionine</keyword>
<dbReference type="OrthoDB" id="427002at2759"/>
<evidence type="ECO:0000256" key="3">
    <source>
        <dbReference type="ARBA" id="ARBA00022679"/>
    </source>
</evidence>
<dbReference type="CDD" id="cd02440">
    <property type="entry name" value="AdoMet_MTases"/>
    <property type="match status" value="1"/>
</dbReference>
<keyword evidence="2 6" id="KW-0489">Methyltransferase</keyword>
<proteinExistence type="inferred from homology"/>
<dbReference type="PRINTS" id="PR02010">
    <property type="entry name" value="RCMT9"/>
</dbReference>
<evidence type="ECO:0000259" key="9">
    <source>
        <dbReference type="PROSITE" id="PS51686"/>
    </source>
</evidence>
<protein>
    <recommendedName>
        <fullName evidence="9">SAM-dependent MTase RsmB/NOP-type domain-containing protein</fullName>
    </recommendedName>
</protein>
<evidence type="ECO:0000313" key="10">
    <source>
        <dbReference type="EMBL" id="CAD6266536.1"/>
    </source>
</evidence>
<reference evidence="10" key="1">
    <citation type="submission" date="2020-10" db="EMBL/GenBank/DDBJ databases">
        <authorList>
            <person name="Han B."/>
            <person name="Lu T."/>
            <person name="Zhao Q."/>
            <person name="Huang X."/>
            <person name="Zhao Y."/>
        </authorList>
    </citation>
    <scope>NUCLEOTIDE SEQUENCE</scope>
</reference>
<dbReference type="GO" id="GO:0001510">
    <property type="term" value="P:RNA methylation"/>
    <property type="evidence" value="ECO:0007669"/>
    <property type="project" value="InterPro"/>
</dbReference>
<comment type="subcellular location">
    <subcellularLocation>
        <location evidence="1">Membrane</location>
        <topology evidence="1">Multi-pass membrane protein</topology>
    </subcellularLocation>
</comment>
<evidence type="ECO:0000256" key="5">
    <source>
        <dbReference type="ARBA" id="ARBA00022884"/>
    </source>
</evidence>
<feature type="transmembrane region" description="Helical" evidence="8">
    <location>
        <begin position="189"/>
        <end position="207"/>
    </location>
</feature>
<keyword evidence="8" id="KW-0812">Transmembrane</keyword>
<evidence type="ECO:0000256" key="6">
    <source>
        <dbReference type="PROSITE-ProRule" id="PRU01023"/>
    </source>
</evidence>
<dbReference type="GO" id="GO:0003723">
    <property type="term" value="F:RNA binding"/>
    <property type="evidence" value="ECO:0007669"/>
    <property type="project" value="UniProtKB-UniRule"/>
</dbReference>
<dbReference type="PANTHER" id="PTHR22807">
    <property type="entry name" value="NOP2 YEAST -RELATED NOL1/NOP2/FMU SUN DOMAIN-CONTAINING"/>
    <property type="match status" value="1"/>
</dbReference>
<dbReference type="InterPro" id="IPR023269">
    <property type="entry name" value="RCMT_subfamily_9"/>
</dbReference>
<comment type="similarity">
    <text evidence="6">Belongs to the class I-like SAM-binding methyltransferase superfamily. RsmB/NOP family.</text>
</comment>
<dbReference type="EMBL" id="CAJGYO010000013">
    <property type="protein sequence ID" value="CAD6266536.1"/>
    <property type="molecule type" value="Genomic_DNA"/>
</dbReference>
<dbReference type="Proteomes" id="UP000604825">
    <property type="component" value="Unassembled WGS sequence"/>
</dbReference>
<feature type="region of interest" description="Disordered" evidence="7">
    <location>
        <begin position="439"/>
        <end position="459"/>
    </location>
</feature>
<keyword evidence="11" id="KW-1185">Reference proteome</keyword>
<feature type="transmembrane region" description="Helical" evidence="8">
    <location>
        <begin position="213"/>
        <end position="240"/>
    </location>
</feature>
<keyword evidence="8" id="KW-0472">Membrane</keyword>
<dbReference type="InterPro" id="IPR001678">
    <property type="entry name" value="MeTrfase_RsmB-F_NOP2_dom"/>
</dbReference>
<dbReference type="InterPro" id="IPR049560">
    <property type="entry name" value="MeTrfase_RsmB-F_NOP2_cat"/>
</dbReference>
<keyword evidence="8" id="KW-1133">Transmembrane helix</keyword>
<accession>A0A811R930</accession>
<dbReference type="InterPro" id="IPR037185">
    <property type="entry name" value="EmrE-like"/>
</dbReference>
<dbReference type="PRINTS" id="PR02008">
    <property type="entry name" value="RCMTFAMILY"/>
</dbReference>
<evidence type="ECO:0000256" key="8">
    <source>
        <dbReference type="SAM" id="Phobius"/>
    </source>
</evidence>
<feature type="transmembrane region" description="Helical" evidence="8">
    <location>
        <begin position="247"/>
        <end position="268"/>
    </location>
</feature>
<feature type="transmembrane region" description="Helical" evidence="8">
    <location>
        <begin position="306"/>
        <end position="325"/>
    </location>
</feature>
<feature type="binding site" evidence="6">
    <location>
        <position position="722"/>
    </location>
    <ligand>
        <name>S-adenosyl-L-methionine</name>
        <dbReference type="ChEBI" id="CHEBI:59789"/>
    </ligand>
</feature>
<evidence type="ECO:0000313" key="11">
    <source>
        <dbReference type="Proteomes" id="UP000604825"/>
    </source>
</evidence>
<dbReference type="Pfam" id="PF01189">
    <property type="entry name" value="Methyltr_RsmB-F"/>
    <property type="match status" value="2"/>
</dbReference>
<dbReference type="Pfam" id="PF03151">
    <property type="entry name" value="TPT"/>
    <property type="match status" value="1"/>
</dbReference>
<dbReference type="GO" id="GO:0008173">
    <property type="term" value="F:RNA methyltransferase activity"/>
    <property type="evidence" value="ECO:0007669"/>
    <property type="project" value="InterPro"/>
</dbReference>
<comment type="caution">
    <text evidence="10">The sequence shown here is derived from an EMBL/GenBank/DDBJ whole genome shotgun (WGS) entry which is preliminary data.</text>
</comment>
<organism evidence="10 11">
    <name type="scientific">Miscanthus lutarioriparius</name>
    <dbReference type="NCBI Taxonomy" id="422564"/>
    <lineage>
        <taxon>Eukaryota</taxon>
        <taxon>Viridiplantae</taxon>
        <taxon>Streptophyta</taxon>
        <taxon>Embryophyta</taxon>
        <taxon>Tracheophyta</taxon>
        <taxon>Spermatophyta</taxon>
        <taxon>Magnoliopsida</taxon>
        <taxon>Liliopsida</taxon>
        <taxon>Poales</taxon>
        <taxon>Poaceae</taxon>
        <taxon>PACMAD clade</taxon>
        <taxon>Panicoideae</taxon>
        <taxon>Andropogonodae</taxon>
        <taxon>Andropogoneae</taxon>
        <taxon>Saccharinae</taxon>
        <taxon>Miscanthus</taxon>
    </lineage>
</organism>
<dbReference type="InterPro" id="IPR004853">
    <property type="entry name" value="Sugar_P_trans_dom"/>
</dbReference>
<evidence type="ECO:0000256" key="4">
    <source>
        <dbReference type="ARBA" id="ARBA00022691"/>
    </source>
</evidence>
<dbReference type="PANTHER" id="PTHR22807:SF16">
    <property type="entry name" value="SAM-DEPENDENT MTASE RSMB_NOP-TYPE DOMAIN-CONTAINING PROTEIN"/>
    <property type="match status" value="1"/>
</dbReference>
<feature type="transmembrane region" description="Helical" evidence="8">
    <location>
        <begin position="337"/>
        <end position="360"/>
    </location>
</feature>
<feature type="binding site" evidence="6">
    <location>
        <position position="622"/>
    </location>
    <ligand>
        <name>S-adenosyl-L-methionine</name>
        <dbReference type="ChEBI" id="CHEBI:59789"/>
    </ligand>
</feature>
<feature type="region of interest" description="Disordered" evidence="7">
    <location>
        <begin position="1"/>
        <end position="20"/>
    </location>
</feature>
<feature type="transmembrane region" description="Helical" evidence="8">
    <location>
        <begin position="394"/>
        <end position="411"/>
    </location>
</feature>
<dbReference type="Gene3D" id="3.40.50.150">
    <property type="entry name" value="Vaccinia Virus protein VP39"/>
    <property type="match status" value="1"/>
</dbReference>
<name>A0A811R930_9POAL</name>
<evidence type="ECO:0000256" key="2">
    <source>
        <dbReference type="ARBA" id="ARBA00022603"/>
    </source>
</evidence>
<feature type="domain" description="SAM-dependent MTase RsmB/NOP-type" evidence="9">
    <location>
        <begin position="479"/>
        <end position="847"/>
    </location>
</feature>
<evidence type="ECO:0000256" key="7">
    <source>
        <dbReference type="SAM" id="MobiDB-lite"/>
    </source>
</evidence>
<feature type="transmembrane region" description="Helical" evidence="8">
    <location>
        <begin position="274"/>
        <end position="294"/>
    </location>
</feature>
<keyword evidence="5 6" id="KW-0694">RNA-binding</keyword>
<dbReference type="InterPro" id="IPR023267">
    <property type="entry name" value="RCMT"/>
</dbReference>